<keyword evidence="2" id="KW-1185">Reference proteome</keyword>
<evidence type="ECO:0000313" key="2">
    <source>
        <dbReference type="Proteomes" id="UP000308600"/>
    </source>
</evidence>
<name>A0ACD3A2X6_9AGAR</name>
<evidence type="ECO:0000313" key="1">
    <source>
        <dbReference type="EMBL" id="TFK60183.1"/>
    </source>
</evidence>
<gene>
    <name evidence="1" type="ORF">BDN72DRAFT_905191</name>
</gene>
<accession>A0ACD3A2X6</accession>
<protein>
    <submittedName>
        <fullName evidence="1">Uncharacterized protein</fullName>
    </submittedName>
</protein>
<dbReference type="Proteomes" id="UP000308600">
    <property type="component" value="Unassembled WGS sequence"/>
</dbReference>
<dbReference type="EMBL" id="ML208817">
    <property type="protein sequence ID" value="TFK60183.1"/>
    <property type="molecule type" value="Genomic_DNA"/>
</dbReference>
<organism evidence="1 2">
    <name type="scientific">Pluteus cervinus</name>
    <dbReference type="NCBI Taxonomy" id="181527"/>
    <lineage>
        <taxon>Eukaryota</taxon>
        <taxon>Fungi</taxon>
        <taxon>Dikarya</taxon>
        <taxon>Basidiomycota</taxon>
        <taxon>Agaricomycotina</taxon>
        <taxon>Agaricomycetes</taxon>
        <taxon>Agaricomycetidae</taxon>
        <taxon>Agaricales</taxon>
        <taxon>Pluteineae</taxon>
        <taxon>Pluteaceae</taxon>
        <taxon>Pluteus</taxon>
    </lineage>
</organism>
<proteinExistence type="predicted"/>
<sequence length="897" mass="102117">MSNRKLPQRNRRAMWTVEAGLVTCVSSLLPATVNDDPKSRDFAKPRRLHDTQIYMGFFPRSHVYASPLLSKVGLSDSRLIEEIHHVPEFGYYLSTEVRRSWARVENFLERIAESLIAGARTPEWSKRLYGATNVQIPLVDPPRNPRHYRYRNFHPTHRCAFLHARWARDAFQLLTAYVSFAISLWLGEDEDSSLDLAFEYLSSLREDVVETYMLDILRESIVCDFSLGLRPGFFVSGYDTQWGGFFAHFTRAGIPIWIIWGTDDKHSLSPLDPFMKVEYFPPPDHVVKAKMIASAVAGIRLPTSTLPRGDSADSIDNYIVPRFAGVECPAPPQGFSLEPPPKLTVPPSSLVDIETGQIPGEHYTDFFQRMQEGLERRKRTETDEERLHREAAEIRVQAPGYIPRSGVYKWERVSKNSPFFRRVFVLPSQIEDDWKESTPNQRRYWSQLEQWDICSELPAHGPGEQEVDMFTQFDRESQDPDYNSDLEGDDLPLVDDRPTSPLQIHDIFPPPPPTISLLPSVDVHTYLLTRHGYDSSQDTWEGRLHSPKPALQLQVGDYPKTLQHLCLAAFDAQNPPPTTTESRSVVNFWNVTTAVTNKTRYRELRRGVWDFHSSVDFRKHNLVVLKGKTLEGNKPLWIITRDKNNLNTDGWSIATTSATAVLLAFRRCSSVFDIARLFLDRGIPFFTVMAERHRQVRGIRGWYRKPGFIGRRPSIQEATAGDYILYTNARDKILQSAIGRAARLRAGIVGRIARETVPDVRVLDGPAIGDCVVGRYNNFDLIDDGITDAQLDIICGMFEGLKGAGSHPAHESFWPRQSVWSQTIGVAGDEWLPLAEIWYQEIAQTFADGKYPLLNSRTWKIGHKGDNSKNTAIVRGSETLASDFLQNSSRSPLNSYR</sequence>
<reference evidence="1 2" key="1">
    <citation type="journal article" date="2019" name="Nat. Ecol. Evol.">
        <title>Megaphylogeny resolves global patterns of mushroom evolution.</title>
        <authorList>
            <person name="Varga T."/>
            <person name="Krizsan K."/>
            <person name="Foldi C."/>
            <person name="Dima B."/>
            <person name="Sanchez-Garcia M."/>
            <person name="Sanchez-Ramirez S."/>
            <person name="Szollosi G.J."/>
            <person name="Szarkandi J.G."/>
            <person name="Papp V."/>
            <person name="Albert L."/>
            <person name="Andreopoulos W."/>
            <person name="Angelini C."/>
            <person name="Antonin V."/>
            <person name="Barry K.W."/>
            <person name="Bougher N.L."/>
            <person name="Buchanan P."/>
            <person name="Buyck B."/>
            <person name="Bense V."/>
            <person name="Catcheside P."/>
            <person name="Chovatia M."/>
            <person name="Cooper J."/>
            <person name="Damon W."/>
            <person name="Desjardin D."/>
            <person name="Finy P."/>
            <person name="Geml J."/>
            <person name="Haridas S."/>
            <person name="Hughes K."/>
            <person name="Justo A."/>
            <person name="Karasinski D."/>
            <person name="Kautmanova I."/>
            <person name="Kiss B."/>
            <person name="Kocsube S."/>
            <person name="Kotiranta H."/>
            <person name="LaButti K.M."/>
            <person name="Lechner B.E."/>
            <person name="Liimatainen K."/>
            <person name="Lipzen A."/>
            <person name="Lukacs Z."/>
            <person name="Mihaltcheva S."/>
            <person name="Morgado L.N."/>
            <person name="Niskanen T."/>
            <person name="Noordeloos M.E."/>
            <person name="Ohm R.A."/>
            <person name="Ortiz-Santana B."/>
            <person name="Ovrebo C."/>
            <person name="Racz N."/>
            <person name="Riley R."/>
            <person name="Savchenko A."/>
            <person name="Shiryaev A."/>
            <person name="Soop K."/>
            <person name="Spirin V."/>
            <person name="Szebenyi C."/>
            <person name="Tomsovsky M."/>
            <person name="Tulloss R.E."/>
            <person name="Uehling J."/>
            <person name="Grigoriev I.V."/>
            <person name="Vagvolgyi C."/>
            <person name="Papp T."/>
            <person name="Martin F.M."/>
            <person name="Miettinen O."/>
            <person name="Hibbett D.S."/>
            <person name="Nagy L.G."/>
        </authorList>
    </citation>
    <scope>NUCLEOTIDE SEQUENCE [LARGE SCALE GENOMIC DNA]</scope>
    <source>
        <strain evidence="1 2">NL-1719</strain>
    </source>
</reference>